<comment type="caution">
    <text evidence="2">The sequence shown here is derived from an EMBL/GenBank/DDBJ whole genome shotgun (WGS) entry which is preliminary data.</text>
</comment>
<organism evidence="2 3">
    <name type="scientific">Asanoa siamensis</name>
    <dbReference type="NCBI Taxonomy" id="926357"/>
    <lineage>
        <taxon>Bacteria</taxon>
        <taxon>Bacillati</taxon>
        <taxon>Actinomycetota</taxon>
        <taxon>Actinomycetes</taxon>
        <taxon>Micromonosporales</taxon>
        <taxon>Micromonosporaceae</taxon>
        <taxon>Asanoa</taxon>
    </lineage>
</organism>
<evidence type="ECO:0000313" key="2">
    <source>
        <dbReference type="EMBL" id="GIF74256.1"/>
    </source>
</evidence>
<dbReference type="RefSeq" id="WP_203714664.1">
    <property type="nucleotide sequence ID" value="NZ_BONE01000029.1"/>
</dbReference>
<evidence type="ECO:0000259" key="1">
    <source>
        <dbReference type="Pfam" id="PF18478"/>
    </source>
</evidence>
<gene>
    <name evidence="2" type="ORF">Asi02nite_37740</name>
</gene>
<proteinExistence type="predicted"/>
<dbReference type="InterPro" id="IPR041375">
    <property type="entry name" value="VapC45_PIN-like"/>
</dbReference>
<evidence type="ECO:0000313" key="3">
    <source>
        <dbReference type="Proteomes" id="UP000604117"/>
    </source>
</evidence>
<protein>
    <recommendedName>
        <fullName evidence="1">VapC45 PIN like domain-containing protein</fullName>
    </recommendedName>
</protein>
<sequence>MSRLKPAKVRYYIDADILGLGHVLARLRPDVTYPGDPGGVVHRKERPACIVEGPHQLDVDWIGPVSAMGWLIITRDGQIQAHSAELNAVRKHGARMVALATGQAHGTFEQLEIVMCQWRAIAALLNQPGPFIYVASRTSLRAVSLG</sequence>
<feature type="domain" description="VapC45 PIN like" evidence="1">
    <location>
        <begin position="40"/>
        <end position="100"/>
    </location>
</feature>
<dbReference type="EMBL" id="BONE01000029">
    <property type="protein sequence ID" value="GIF74256.1"/>
    <property type="molecule type" value="Genomic_DNA"/>
</dbReference>
<accession>A0ABQ4CSM4</accession>
<dbReference type="Proteomes" id="UP000604117">
    <property type="component" value="Unassembled WGS sequence"/>
</dbReference>
<reference evidence="2 3" key="1">
    <citation type="submission" date="2021-01" db="EMBL/GenBank/DDBJ databases">
        <title>Whole genome shotgun sequence of Asanoa siamensis NBRC 107932.</title>
        <authorList>
            <person name="Komaki H."/>
            <person name="Tamura T."/>
        </authorList>
    </citation>
    <scope>NUCLEOTIDE SEQUENCE [LARGE SCALE GENOMIC DNA]</scope>
    <source>
        <strain evidence="2 3">NBRC 107932</strain>
    </source>
</reference>
<dbReference type="Pfam" id="PF18478">
    <property type="entry name" value="PIN_10"/>
    <property type="match status" value="1"/>
</dbReference>
<name>A0ABQ4CSM4_9ACTN</name>
<keyword evidence="3" id="KW-1185">Reference proteome</keyword>